<dbReference type="InterPro" id="IPR035093">
    <property type="entry name" value="RelE/ParE_toxin_dom_sf"/>
</dbReference>
<evidence type="ECO:0000256" key="2">
    <source>
        <dbReference type="ARBA" id="ARBA00022649"/>
    </source>
</evidence>
<comment type="similarity">
    <text evidence="1">Belongs to the RelE toxin family.</text>
</comment>
<dbReference type="OrthoDB" id="9801234at2"/>
<organism evidence="3 4">
    <name type="scientific">Pandoraea commovens</name>
    <dbReference type="NCBI Taxonomy" id="2508289"/>
    <lineage>
        <taxon>Bacteria</taxon>
        <taxon>Pseudomonadati</taxon>
        <taxon>Pseudomonadota</taxon>
        <taxon>Betaproteobacteria</taxon>
        <taxon>Burkholderiales</taxon>
        <taxon>Burkholderiaceae</taxon>
        <taxon>Pandoraea</taxon>
    </lineage>
</organism>
<name>A0A5E4THX3_9BURK</name>
<dbReference type="EC" id="3.1.-.-" evidence="3"/>
<dbReference type="InterPro" id="IPR007712">
    <property type="entry name" value="RelE/ParE_toxin"/>
</dbReference>
<accession>A0A5E4THX3</accession>
<dbReference type="PANTHER" id="PTHR35601">
    <property type="entry name" value="TOXIN RELE"/>
    <property type="match status" value="1"/>
</dbReference>
<dbReference type="Proteomes" id="UP000343335">
    <property type="component" value="Unassembled WGS sequence"/>
</dbReference>
<keyword evidence="3" id="KW-0378">Hydrolase</keyword>
<sequence length="96" mass="11073">MTTYDLQFLPSALKEWQALDASIQRQFKTKLRRRLQQPQVPGSRLKAMPDCYKIKLASAGYRLIYRVNESAITVLVVAVGTRENLKVYRNASERLT</sequence>
<dbReference type="Pfam" id="PF05016">
    <property type="entry name" value="ParE_toxin"/>
    <property type="match status" value="1"/>
</dbReference>
<gene>
    <name evidence="3" type="primary">relE</name>
    <name evidence="3" type="ORF">PCO31010_01386</name>
</gene>
<proteinExistence type="inferred from homology"/>
<dbReference type="AlphaFoldDB" id="A0A5E4THX3"/>
<dbReference type="RefSeq" id="WP_150663613.1">
    <property type="nucleotide sequence ID" value="NZ_CABPSA010000002.1"/>
</dbReference>
<dbReference type="Gene3D" id="3.30.2310.20">
    <property type="entry name" value="RelE-like"/>
    <property type="match status" value="1"/>
</dbReference>
<dbReference type="SUPFAM" id="SSF143011">
    <property type="entry name" value="RelE-like"/>
    <property type="match status" value="1"/>
</dbReference>
<evidence type="ECO:0000313" key="3">
    <source>
        <dbReference type="EMBL" id="VVD86098.1"/>
    </source>
</evidence>
<dbReference type="PANTHER" id="PTHR35601:SF1">
    <property type="entry name" value="TOXIN RELE"/>
    <property type="match status" value="1"/>
</dbReference>
<evidence type="ECO:0000256" key="1">
    <source>
        <dbReference type="ARBA" id="ARBA00006226"/>
    </source>
</evidence>
<dbReference type="EMBL" id="CABPSA010000002">
    <property type="protein sequence ID" value="VVD86098.1"/>
    <property type="molecule type" value="Genomic_DNA"/>
</dbReference>
<reference evidence="3 4" key="1">
    <citation type="submission" date="2019-08" db="EMBL/GenBank/DDBJ databases">
        <authorList>
            <person name="Peeters C."/>
        </authorList>
    </citation>
    <scope>NUCLEOTIDE SEQUENCE [LARGE SCALE GENOMIC DNA]</scope>
    <source>
        <strain evidence="3 4">LMG 31010</strain>
    </source>
</reference>
<keyword evidence="2" id="KW-1277">Toxin-antitoxin system</keyword>
<dbReference type="GO" id="GO:0016787">
    <property type="term" value="F:hydrolase activity"/>
    <property type="evidence" value="ECO:0007669"/>
    <property type="project" value="UniProtKB-KW"/>
</dbReference>
<evidence type="ECO:0000313" key="4">
    <source>
        <dbReference type="Proteomes" id="UP000343335"/>
    </source>
</evidence>
<protein>
    <submittedName>
        <fullName evidence="3">mRNA interferase RelE</fullName>
        <ecNumber evidence="3">3.1.-.-</ecNumber>
    </submittedName>
</protein>